<dbReference type="Proteomes" id="UP000654918">
    <property type="component" value="Unassembled WGS sequence"/>
</dbReference>
<evidence type="ECO:0000256" key="1">
    <source>
        <dbReference type="SAM" id="MobiDB-lite"/>
    </source>
</evidence>
<feature type="region of interest" description="Disordered" evidence="1">
    <location>
        <begin position="33"/>
        <end position="55"/>
    </location>
</feature>
<organism evidence="2 3">
    <name type="scientific">Colletotrichum plurivorum</name>
    <dbReference type="NCBI Taxonomy" id="2175906"/>
    <lineage>
        <taxon>Eukaryota</taxon>
        <taxon>Fungi</taxon>
        <taxon>Dikarya</taxon>
        <taxon>Ascomycota</taxon>
        <taxon>Pezizomycotina</taxon>
        <taxon>Sordariomycetes</taxon>
        <taxon>Hypocreomycetidae</taxon>
        <taxon>Glomerellales</taxon>
        <taxon>Glomerellaceae</taxon>
        <taxon>Colletotrichum</taxon>
        <taxon>Colletotrichum orchidearum species complex</taxon>
    </lineage>
</organism>
<feature type="region of interest" description="Disordered" evidence="1">
    <location>
        <begin position="168"/>
        <end position="188"/>
    </location>
</feature>
<accession>A0A8H6KJU7</accession>
<dbReference type="EMBL" id="WIGO01000070">
    <property type="protein sequence ID" value="KAF6832401.1"/>
    <property type="molecule type" value="Genomic_DNA"/>
</dbReference>
<gene>
    <name evidence="2" type="ORF">CPLU01_06226</name>
</gene>
<dbReference type="AlphaFoldDB" id="A0A8H6KJU7"/>
<protein>
    <submittedName>
        <fullName evidence="2">Uncharacterized protein</fullName>
    </submittedName>
</protein>
<evidence type="ECO:0000313" key="3">
    <source>
        <dbReference type="Proteomes" id="UP000654918"/>
    </source>
</evidence>
<comment type="caution">
    <text evidence="2">The sequence shown here is derived from an EMBL/GenBank/DDBJ whole genome shotgun (WGS) entry which is preliminary data.</text>
</comment>
<proteinExistence type="predicted"/>
<name>A0A8H6KJU7_9PEZI</name>
<evidence type="ECO:0000313" key="2">
    <source>
        <dbReference type="EMBL" id="KAF6832401.1"/>
    </source>
</evidence>
<reference evidence="2" key="1">
    <citation type="journal article" date="2020" name="Phytopathology">
        <title>Genome Sequence Resources of Colletotrichum truncatum, C. plurivorum, C. musicola, and C. sojae: Four Species Pathogenic to Soybean (Glycine max).</title>
        <authorList>
            <person name="Rogerio F."/>
            <person name="Boufleur T.R."/>
            <person name="Ciampi-Guillardi M."/>
            <person name="Sukno S.A."/>
            <person name="Thon M.R."/>
            <person name="Massola Junior N.S."/>
            <person name="Baroncelli R."/>
        </authorList>
    </citation>
    <scope>NUCLEOTIDE SEQUENCE</scope>
    <source>
        <strain evidence="2">LFN00145</strain>
    </source>
</reference>
<sequence length="368" mass="39515">MIHLRARAGGTLPWKPGQWRKGACQLPPFPPVNESSRSGRGMVGAPAQPSEPVWTNNDIMLPRTFTSALSCRASPDDFPIQSSSAGLESELECDCHLQGKGREGQGTARAGPGLKATPCLAGAVPACACVVSACCGLGLRPRRGLMAKKTGNSSCSCWAHGTRTGVSKARERDKKRHNFRPQFDDDGNSKAARTAVPVPCFGSDDQRGREATASIQIRHFQPEYGYNVKRFGRREDKKVTADAFLGASGFWTLARGVLLRLASQHLVAYFVGGIGRRIQPAHPTWSGAASAAGGWMDARQQSCRPVALPGCFDMAPWPQYLAWDEYVEKVVLVMVVAGRKVLATSVANDSSLANRLVTLNVVSPVASK</sequence>
<keyword evidence="3" id="KW-1185">Reference proteome</keyword>